<protein>
    <recommendedName>
        <fullName evidence="2">DUF4236 domain-containing protein</fullName>
    </recommendedName>
</protein>
<accession>A0A8S5T4W7</accession>
<feature type="transmembrane region" description="Helical" evidence="1">
    <location>
        <begin position="81"/>
        <end position="98"/>
    </location>
</feature>
<name>A0A8S5T4W7_9CAUD</name>
<keyword evidence="1" id="KW-0812">Transmembrane</keyword>
<keyword evidence="1" id="KW-1133">Transmembrane helix</keyword>
<evidence type="ECO:0000313" key="3">
    <source>
        <dbReference type="EMBL" id="DAF58388.1"/>
    </source>
</evidence>
<proteinExistence type="predicted"/>
<dbReference type="EMBL" id="BK032752">
    <property type="protein sequence ID" value="DAF58388.1"/>
    <property type="molecule type" value="Genomic_DNA"/>
</dbReference>
<evidence type="ECO:0000256" key="1">
    <source>
        <dbReference type="SAM" id="Phobius"/>
    </source>
</evidence>
<sequence>MGYRWRKSVKVGKHLRINFSRSGIGYSFGTKGYRVTKTAKGTIRQTSSIPGTGMSYVTEHKLSSGSAAPDRTPEERLRRRAKRTMIWAVVLYVLAVLFCGESFPWIRFLIASSLLVWSLCDRRKLKNLNRPVAETAENK</sequence>
<evidence type="ECO:0000259" key="2">
    <source>
        <dbReference type="Pfam" id="PF14020"/>
    </source>
</evidence>
<reference evidence="3" key="1">
    <citation type="journal article" date="2021" name="Proc. Natl. Acad. Sci. U.S.A.">
        <title>A Catalog of Tens of Thousands of Viruses from Human Metagenomes Reveals Hidden Associations with Chronic Diseases.</title>
        <authorList>
            <person name="Tisza M.J."/>
            <person name="Buck C.B."/>
        </authorList>
    </citation>
    <scope>NUCLEOTIDE SEQUENCE</scope>
    <source>
        <strain evidence="3">CtL7J9</strain>
    </source>
</reference>
<dbReference type="InterPro" id="IPR025330">
    <property type="entry name" value="DUF4236"/>
</dbReference>
<keyword evidence="1" id="KW-0472">Membrane</keyword>
<feature type="domain" description="DUF4236" evidence="2">
    <location>
        <begin position="4"/>
        <end position="56"/>
    </location>
</feature>
<dbReference type="Pfam" id="PF14020">
    <property type="entry name" value="DUF4236"/>
    <property type="match status" value="1"/>
</dbReference>
<organism evidence="3">
    <name type="scientific">Siphoviridae sp. ctL7J9</name>
    <dbReference type="NCBI Taxonomy" id="2827845"/>
    <lineage>
        <taxon>Viruses</taxon>
        <taxon>Duplodnaviria</taxon>
        <taxon>Heunggongvirae</taxon>
        <taxon>Uroviricota</taxon>
        <taxon>Caudoviricetes</taxon>
    </lineage>
</organism>